<dbReference type="NCBIfam" id="NF004347">
    <property type="entry name" value="PRK05728.1-4"/>
    <property type="match status" value="1"/>
</dbReference>
<dbReference type="PANTHER" id="PTHR38767">
    <property type="entry name" value="DNA POLYMERASE III SUBUNIT CHI"/>
    <property type="match status" value="1"/>
</dbReference>
<organism evidence="1">
    <name type="scientific">hydrothermal vent metagenome</name>
    <dbReference type="NCBI Taxonomy" id="652676"/>
    <lineage>
        <taxon>unclassified sequences</taxon>
        <taxon>metagenomes</taxon>
        <taxon>ecological metagenomes</taxon>
    </lineage>
</organism>
<keyword evidence="1" id="KW-0808">Transferase</keyword>
<dbReference type="InterPro" id="IPR007459">
    <property type="entry name" value="DNA_pol3_chi"/>
</dbReference>
<gene>
    <name evidence="1" type="ORF">MNBD_ALPHA12-972</name>
</gene>
<dbReference type="GO" id="GO:0003887">
    <property type="term" value="F:DNA-directed DNA polymerase activity"/>
    <property type="evidence" value="ECO:0007669"/>
    <property type="project" value="UniProtKB-EC"/>
</dbReference>
<dbReference type="Gene3D" id="3.40.50.10110">
    <property type="entry name" value="DNA polymerase III subunit chi"/>
    <property type="match status" value="1"/>
</dbReference>
<sequence>MTEILFYHLEQSPLEQVLPLLLEKTLARGWRAVVETASMERARVLDQVLWTFRDDSFLAHGIGGTEADSLQPIVLSTGQDNPNNAQVRFFVDRAAPRTDGGYQRLVYMFSGHDPDALIQARADWKILSGEHQTTYWRQEGNGRWTKKA</sequence>
<dbReference type="PANTHER" id="PTHR38767:SF1">
    <property type="entry name" value="DNA POLYMERASE III SUBUNIT CHI"/>
    <property type="match status" value="1"/>
</dbReference>
<dbReference type="AlphaFoldDB" id="A0A3B0TG72"/>
<name>A0A3B0TG72_9ZZZZ</name>
<accession>A0A3B0TG72</accession>
<dbReference type="GO" id="GO:0032298">
    <property type="term" value="P:positive regulation of DNA-templated DNA replication initiation"/>
    <property type="evidence" value="ECO:0007669"/>
    <property type="project" value="TreeGrafter"/>
</dbReference>
<dbReference type="Pfam" id="PF04364">
    <property type="entry name" value="DNA_pol3_chi"/>
    <property type="match status" value="1"/>
</dbReference>
<keyword evidence="1" id="KW-0548">Nucleotidyltransferase</keyword>
<reference evidence="1" key="1">
    <citation type="submission" date="2018-06" db="EMBL/GenBank/DDBJ databases">
        <authorList>
            <person name="Zhirakovskaya E."/>
        </authorList>
    </citation>
    <scope>NUCLEOTIDE SEQUENCE</scope>
</reference>
<dbReference type="GO" id="GO:0003677">
    <property type="term" value="F:DNA binding"/>
    <property type="evidence" value="ECO:0007669"/>
    <property type="project" value="InterPro"/>
</dbReference>
<dbReference type="SUPFAM" id="SSF102400">
    <property type="entry name" value="DNA polymerase III chi subunit"/>
    <property type="match status" value="1"/>
</dbReference>
<proteinExistence type="predicted"/>
<dbReference type="GO" id="GO:0006260">
    <property type="term" value="P:DNA replication"/>
    <property type="evidence" value="ECO:0007669"/>
    <property type="project" value="InterPro"/>
</dbReference>
<evidence type="ECO:0000313" key="1">
    <source>
        <dbReference type="EMBL" id="VAW15910.1"/>
    </source>
</evidence>
<dbReference type="EMBL" id="UOEO01000040">
    <property type="protein sequence ID" value="VAW15910.1"/>
    <property type="molecule type" value="Genomic_DNA"/>
</dbReference>
<dbReference type="InterPro" id="IPR036768">
    <property type="entry name" value="PolIII_chi_sf"/>
</dbReference>
<dbReference type="EC" id="2.7.7.7" evidence="1"/>
<protein>
    <submittedName>
        <fullName evidence="1">DNA polymerase III chi subunit</fullName>
        <ecNumber evidence="1">2.7.7.7</ecNumber>
    </submittedName>
</protein>